<name>A0A7L4FCQ4_9COLU</name>
<dbReference type="GO" id="GO:0005634">
    <property type="term" value="C:nucleus"/>
    <property type="evidence" value="ECO:0007669"/>
    <property type="project" value="UniProtKB-SubCell"/>
</dbReference>
<keyword evidence="9" id="KW-1185">Reference proteome</keyword>
<evidence type="ECO:0000256" key="1">
    <source>
        <dbReference type="ARBA" id="ARBA00004138"/>
    </source>
</evidence>
<evidence type="ECO:0000259" key="7">
    <source>
        <dbReference type="SMART" id="SM00446"/>
    </source>
</evidence>
<dbReference type="SUPFAM" id="SSF52058">
    <property type="entry name" value="L domain-like"/>
    <property type="match status" value="1"/>
</dbReference>
<proteinExistence type="predicted"/>
<comment type="caution">
    <text evidence="8">The sequence shown here is derived from an EMBL/GenBank/DDBJ whole genome shotgun (WGS) entry which is preliminary data.</text>
</comment>
<dbReference type="Proteomes" id="UP000541332">
    <property type="component" value="Unassembled WGS sequence"/>
</dbReference>
<dbReference type="Gene3D" id="3.80.10.10">
    <property type="entry name" value="Ribonuclease Inhibitor"/>
    <property type="match status" value="1"/>
</dbReference>
<dbReference type="InterPro" id="IPR050576">
    <property type="entry name" value="Cilia_flagella_integrity"/>
</dbReference>
<dbReference type="InterPro" id="IPR003591">
    <property type="entry name" value="Leu-rich_rpt_typical-subtyp"/>
</dbReference>
<dbReference type="PANTHER" id="PTHR45973:SF9">
    <property type="entry name" value="LEUCINE-RICH REPEAT-CONTAINING PROTEIN 46"/>
    <property type="match status" value="1"/>
</dbReference>
<evidence type="ECO:0000256" key="5">
    <source>
        <dbReference type="ARBA" id="ARBA00023273"/>
    </source>
</evidence>
<organism evidence="8 9">
    <name type="scientific">Pampusana beccarii</name>
    <name type="common">Western bronze ground-dove</name>
    <dbReference type="NCBI Taxonomy" id="2953425"/>
    <lineage>
        <taxon>Eukaryota</taxon>
        <taxon>Metazoa</taxon>
        <taxon>Chordata</taxon>
        <taxon>Craniata</taxon>
        <taxon>Vertebrata</taxon>
        <taxon>Euteleostomi</taxon>
        <taxon>Archelosauria</taxon>
        <taxon>Archosauria</taxon>
        <taxon>Dinosauria</taxon>
        <taxon>Saurischia</taxon>
        <taxon>Theropoda</taxon>
        <taxon>Coelurosauria</taxon>
        <taxon>Aves</taxon>
        <taxon>Neognathae</taxon>
        <taxon>Neoaves</taxon>
        <taxon>Columbimorphae</taxon>
        <taxon>Columbiformes</taxon>
        <taxon>Columbidae</taxon>
        <taxon>Pampusana</taxon>
    </lineage>
</organism>
<dbReference type="Pfam" id="PF14580">
    <property type="entry name" value="LRR_9"/>
    <property type="match status" value="1"/>
</dbReference>
<dbReference type="InterPro" id="IPR032675">
    <property type="entry name" value="LRR_dom_sf"/>
</dbReference>
<keyword evidence="4" id="KW-0969">Cilium</keyword>
<protein>
    <submittedName>
        <fullName evidence="8">LRC46 protein</fullName>
    </submittedName>
</protein>
<gene>
    <name evidence="8" type="primary">Lrrc46</name>
    <name evidence="8" type="ORF">ALOBEC_R07855</name>
</gene>
<keyword evidence="2" id="KW-0433">Leucine-rich repeat</keyword>
<accession>A0A7L4FCQ4</accession>
<evidence type="ECO:0000256" key="4">
    <source>
        <dbReference type="ARBA" id="ARBA00023069"/>
    </source>
</evidence>
<evidence type="ECO:0000313" key="8">
    <source>
        <dbReference type="EMBL" id="NXW84538.1"/>
    </source>
</evidence>
<reference evidence="8 9" key="1">
    <citation type="submission" date="2020-02" db="EMBL/GenBank/DDBJ databases">
        <title>Bird 10,000 Genomes (B10K) Project - Family phase.</title>
        <authorList>
            <person name="Zhang G."/>
        </authorList>
    </citation>
    <scope>NUCLEOTIDE SEQUENCE [LARGE SCALE GENOMIC DNA]</scope>
    <source>
        <strain evidence="8">B10K-DU-006-06</strain>
    </source>
</reference>
<feature type="domain" description="U2A'/phosphoprotein 32 family A C-terminal" evidence="7">
    <location>
        <begin position="112"/>
        <end position="130"/>
    </location>
</feature>
<keyword evidence="5" id="KW-0966">Cell projection</keyword>
<dbReference type="InterPro" id="IPR003603">
    <property type="entry name" value="U2A'_phosphoprotein32A_C"/>
</dbReference>
<evidence type="ECO:0000256" key="6">
    <source>
        <dbReference type="SAM" id="MobiDB-lite"/>
    </source>
</evidence>
<keyword evidence="3" id="KW-0677">Repeat</keyword>
<comment type="subcellular location">
    <subcellularLocation>
        <location evidence="1">Cell projection</location>
        <location evidence="1">Cilium</location>
    </subcellularLocation>
</comment>
<dbReference type="SMART" id="SM00365">
    <property type="entry name" value="LRR_SD22"/>
    <property type="match status" value="3"/>
</dbReference>
<dbReference type="SMART" id="SM00369">
    <property type="entry name" value="LRR_TYP"/>
    <property type="match status" value="3"/>
</dbReference>
<dbReference type="PANTHER" id="PTHR45973">
    <property type="entry name" value="PROTEIN PHOSPHATASE 1 REGULATORY SUBUNIT SDS22-RELATED"/>
    <property type="match status" value="1"/>
</dbReference>
<feature type="non-terminal residue" evidence="8">
    <location>
        <position position="1"/>
    </location>
</feature>
<dbReference type="OrthoDB" id="7451790at2759"/>
<evidence type="ECO:0000256" key="3">
    <source>
        <dbReference type="ARBA" id="ARBA00022737"/>
    </source>
</evidence>
<dbReference type="PROSITE" id="PS51450">
    <property type="entry name" value="LRR"/>
    <property type="match status" value="3"/>
</dbReference>
<dbReference type="InterPro" id="IPR001611">
    <property type="entry name" value="Leu-rich_rpt"/>
</dbReference>
<evidence type="ECO:0000313" key="9">
    <source>
        <dbReference type="Proteomes" id="UP000541332"/>
    </source>
</evidence>
<dbReference type="AlphaFoldDB" id="A0A7L4FCQ4"/>
<dbReference type="SMART" id="SM00446">
    <property type="entry name" value="LRRcap"/>
    <property type="match status" value="1"/>
</dbReference>
<feature type="region of interest" description="Disordered" evidence="6">
    <location>
        <begin position="133"/>
        <end position="167"/>
    </location>
</feature>
<evidence type="ECO:0000256" key="2">
    <source>
        <dbReference type="ARBA" id="ARBA00022614"/>
    </source>
</evidence>
<sequence length="213" mass="24640">PSSRSTELLSPPTLRLDRENICAIGRLWSLREIRSLYLQQNQIEKIENLGCFPNLRFLSLSGNRIRRVENLQPLRHLRVLDLSHNQIQTLDPDELPRSLWLLDLTGNECTHQHGYRERVLGALPQLLQLDTQPVREEEEEGGSSGSEDEDNESLSEPSGPFTADKDFFADLQQELAGRSWRRRREALSEHRARLEELETLRERQALLLSPSEE</sequence>
<feature type="non-terminal residue" evidence="8">
    <location>
        <position position="213"/>
    </location>
</feature>
<feature type="compositionally biased region" description="Acidic residues" evidence="6">
    <location>
        <begin position="136"/>
        <end position="153"/>
    </location>
</feature>
<dbReference type="EMBL" id="VWYH01002607">
    <property type="protein sequence ID" value="NXW84538.1"/>
    <property type="molecule type" value="Genomic_DNA"/>
</dbReference>